<sequence>MRNTRTFLVAASVLLAALIPPGAGGAQALAAPLTAPTPGPAAAAPEPGTVVQRDGTVVVPAGEEGPVTSYLLATLPAGATGQVSARIDWANLEWWNSERPGWLSYLTWSCSVNGGPFTPCPLNGPHDGEHPYTQLPTTTAAPTLTYAVRVDAATYGSVGVPTWGTVSVTAAGEKLAEGPVEFQFVDGTPEAYRRTVLHARDRSGVLWQYEGTGKEDAPFKPRTRVGGGWGVYTALTKLGPSTADGGGDLVARDGAGTLWYYSGSGDPAAPYWPRVRVGGGWNAFTSLTGTPRGLLARDRSGVLWHYVRSHQAPPAAPFKAPVRVGGGWNAYTAMTALGDGLVARDTSGVLWLYRQGNPRDPAVPLAPRVRVGGGWNVYSGLVGTGELGRLGPPDLVARDRDGILWTYEGTYYAPPGPNRKRVGWGWNIYDALL</sequence>
<evidence type="ECO:0000256" key="1">
    <source>
        <dbReference type="SAM" id="SignalP"/>
    </source>
</evidence>
<protein>
    <submittedName>
        <fullName evidence="2">Tachylectin-related carbohydrate-binding protein</fullName>
    </submittedName>
</protein>
<keyword evidence="1" id="KW-0732">Signal</keyword>
<accession>A0ABV3CUZ1</accession>
<feature type="signal peptide" evidence="1">
    <location>
        <begin position="1"/>
        <end position="25"/>
    </location>
</feature>
<dbReference type="RefSeq" id="WP_359205762.1">
    <property type="nucleotide sequence ID" value="NZ_JBEZAM010000008.1"/>
</dbReference>
<evidence type="ECO:0000313" key="3">
    <source>
        <dbReference type="Proteomes" id="UP001551210"/>
    </source>
</evidence>
<dbReference type="EMBL" id="JBEZAM010000008">
    <property type="protein sequence ID" value="MEU7293421.1"/>
    <property type="molecule type" value="Genomic_DNA"/>
</dbReference>
<gene>
    <name evidence="2" type="ORF">AB0A76_09490</name>
</gene>
<proteinExistence type="predicted"/>
<comment type="caution">
    <text evidence="2">The sequence shown here is derived from an EMBL/GenBank/DDBJ whole genome shotgun (WGS) entry which is preliminary data.</text>
</comment>
<dbReference type="Gene3D" id="2.115.10.10">
    <property type="entry name" value="Tachylectin 2"/>
    <property type="match status" value="2"/>
</dbReference>
<evidence type="ECO:0000313" key="2">
    <source>
        <dbReference type="EMBL" id="MEU7293421.1"/>
    </source>
</evidence>
<dbReference type="SUPFAM" id="SSF89372">
    <property type="entry name" value="Fucose-specific lectin"/>
    <property type="match status" value="1"/>
</dbReference>
<feature type="chain" id="PRO_5046947515" evidence="1">
    <location>
        <begin position="26"/>
        <end position="433"/>
    </location>
</feature>
<dbReference type="Proteomes" id="UP001551210">
    <property type="component" value="Unassembled WGS sequence"/>
</dbReference>
<keyword evidence="3" id="KW-1185">Reference proteome</keyword>
<organism evidence="2 3">
    <name type="scientific">Streptomyces exfoliatus</name>
    <name type="common">Streptomyces hydrogenans</name>
    <dbReference type="NCBI Taxonomy" id="1905"/>
    <lineage>
        <taxon>Bacteria</taxon>
        <taxon>Bacillati</taxon>
        <taxon>Actinomycetota</taxon>
        <taxon>Actinomycetes</taxon>
        <taxon>Kitasatosporales</taxon>
        <taxon>Streptomycetaceae</taxon>
        <taxon>Streptomyces</taxon>
    </lineage>
</organism>
<reference evidence="2 3" key="1">
    <citation type="submission" date="2024-06" db="EMBL/GenBank/DDBJ databases">
        <title>The Natural Products Discovery Center: Release of the First 8490 Sequenced Strains for Exploring Actinobacteria Biosynthetic Diversity.</title>
        <authorList>
            <person name="Kalkreuter E."/>
            <person name="Kautsar S.A."/>
            <person name="Yang D."/>
            <person name="Bader C.D."/>
            <person name="Teijaro C.N."/>
            <person name="Fluegel L."/>
            <person name="Davis C.M."/>
            <person name="Simpson J.R."/>
            <person name="Lauterbach L."/>
            <person name="Steele A.D."/>
            <person name="Gui C."/>
            <person name="Meng S."/>
            <person name="Li G."/>
            <person name="Viehrig K."/>
            <person name="Ye F."/>
            <person name="Su P."/>
            <person name="Kiefer A.F."/>
            <person name="Nichols A."/>
            <person name="Cepeda A.J."/>
            <person name="Yan W."/>
            <person name="Fan B."/>
            <person name="Jiang Y."/>
            <person name="Adhikari A."/>
            <person name="Zheng C.-J."/>
            <person name="Schuster L."/>
            <person name="Cowan T.M."/>
            <person name="Smanski M.J."/>
            <person name="Chevrette M.G."/>
            <person name="De Carvalho L.P.S."/>
            <person name="Shen B."/>
        </authorList>
    </citation>
    <scope>NUCLEOTIDE SEQUENCE [LARGE SCALE GENOMIC DNA]</scope>
    <source>
        <strain evidence="2 3">NPDC045705</strain>
    </source>
</reference>
<name>A0ABV3CUZ1_STREX</name>